<keyword evidence="2" id="KW-0479">Metal-binding</keyword>
<feature type="compositionally biased region" description="Basic residues" evidence="9">
    <location>
        <begin position="492"/>
        <end position="502"/>
    </location>
</feature>
<feature type="region of interest" description="Disordered" evidence="9">
    <location>
        <begin position="231"/>
        <end position="331"/>
    </location>
</feature>
<evidence type="ECO:0000313" key="11">
    <source>
        <dbReference type="EMBL" id="KAF2402576.1"/>
    </source>
</evidence>
<dbReference type="PANTHER" id="PTHR46179:SF13">
    <property type="entry name" value="C2H2-TYPE DOMAIN-CONTAINING PROTEIN"/>
    <property type="match status" value="1"/>
</dbReference>
<dbReference type="PROSITE" id="PS50157">
    <property type="entry name" value="ZINC_FINGER_C2H2_2"/>
    <property type="match status" value="1"/>
</dbReference>
<organism evidence="11 12">
    <name type="scientific">Trichodelitschia bisporula</name>
    <dbReference type="NCBI Taxonomy" id="703511"/>
    <lineage>
        <taxon>Eukaryota</taxon>
        <taxon>Fungi</taxon>
        <taxon>Dikarya</taxon>
        <taxon>Ascomycota</taxon>
        <taxon>Pezizomycotina</taxon>
        <taxon>Dothideomycetes</taxon>
        <taxon>Dothideomycetes incertae sedis</taxon>
        <taxon>Phaeotrichales</taxon>
        <taxon>Phaeotrichaceae</taxon>
        <taxon>Trichodelitschia</taxon>
    </lineage>
</organism>
<dbReference type="InterPro" id="IPR013087">
    <property type="entry name" value="Znf_C2H2_type"/>
</dbReference>
<feature type="region of interest" description="Disordered" evidence="9">
    <location>
        <begin position="599"/>
        <end position="623"/>
    </location>
</feature>
<evidence type="ECO:0000256" key="3">
    <source>
        <dbReference type="ARBA" id="ARBA00022771"/>
    </source>
</evidence>
<feature type="compositionally biased region" description="Polar residues" evidence="9">
    <location>
        <begin position="274"/>
        <end position="284"/>
    </location>
</feature>
<dbReference type="AlphaFoldDB" id="A0A6G1I374"/>
<dbReference type="SUPFAM" id="SSF57667">
    <property type="entry name" value="beta-beta-alpha zinc fingers"/>
    <property type="match status" value="1"/>
</dbReference>
<feature type="region of interest" description="Disordered" evidence="9">
    <location>
        <begin position="162"/>
        <end position="192"/>
    </location>
</feature>
<dbReference type="SMART" id="SM00355">
    <property type="entry name" value="ZnF_C2H2"/>
    <property type="match status" value="2"/>
</dbReference>
<dbReference type="InterPro" id="IPR036236">
    <property type="entry name" value="Znf_C2H2_sf"/>
</dbReference>
<dbReference type="GO" id="GO:0005634">
    <property type="term" value="C:nucleus"/>
    <property type="evidence" value="ECO:0007669"/>
    <property type="project" value="UniProtKB-SubCell"/>
</dbReference>
<evidence type="ECO:0000256" key="4">
    <source>
        <dbReference type="ARBA" id="ARBA00022833"/>
    </source>
</evidence>
<accession>A0A6G1I374</accession>
<reference evidence="11" key="1">
    <citation type="journal article" date="2020" name="Stud. Mycol.">
        <title>101 Dothideomycetes genomes: a test case for predicting lifestyles and emergence of pathogens.</title>
        <authorList>
            <person name="Haridas S."/>
            <person name="Albert R."/>
            <person name="Binder M."/>
            <person name="Bloem J."/>
            <person name="Labutti K."/>
            <person name="Salamov A."/>
            <person name="Andreopoulos B."/>
            <person name="Baker S."/>
            <person name="Barry K."/>
            <person name="Bills G."/>
            <person name="Bluhm B."/>
            <person name="Cannon C."/>
            <person name="Castanera R."/>
            <person name="Culley D."/>
            <person name="Daum C."/>
            <person name="Ezra D."/>
            <person name="Gonzalez J."/>
            <person name="Henrissat B."/>
            <person name="Kuo A."/>
            <person name="Liang C."/>
            <person name="Lipzen A."/>
            <person name="Lutzoni F."/>
            <person name="Magnuson J."/>
            <person name="Mondo S."/>
            <person name="Nolan M."/>
            <person name="Ohm R."/>
            <person name="Pangilinan J."/>
            <person name="Park H.-J."/>
            <person name="Ramirez L."/>
            <person name="Alfaro M."/>
            <person name="Sun H."/>
            <person name="Tritt A."/>
            <person name="Yoshinaga Y."/>
            <person name="Zwiers L.-H."/>
            <person name="Turgeon B."/>
            <person name="Goodwin S."/>
            <person name="Spatafora J."/>
            <person name="Crous P."/>
            <person name="Grigoriev I."/>
        </authorList>
    </citation>
    <scope>NUCLEOTIDE SEQUENCE</scope>
    <source>
        <strain evidence="11">CBS 262.69</strain>
    </source>
</reference>
<dbReference type="PANTHER" id="PTHR46179">
    <property type="entry name" value="ZINC FINGER PROTEIN"/>
    <property type="match status" value="1"/>
</dbReference>
<evidence type="ECO:0000259" key="10">
    <source>
        <dbReference type="PROSITE" id="PS50157"/>
    </source>
</evidence>
<dbReference type="Pfam" id="PF00096">
    <property type="entry name" value="zf-C2H2"/>
    <property type="match status" value="1"/>
</dbReference>
<proteinExistence type="predicted"/>
<keyword evidence="12" id="KW-1185">Reference proteome</keyword>
<protein>
    <recommendedName>
        <fullName evidence="10">C2H2-type domain-containing protein</fullName>
    </recommendedName>
</protein>
<evidence type="ECO:0000256" key="9">
    <source>
        <dbReference type="SAM" id="MobiDB-lite"/>
    </source>
</evidence>
<evidence type="ECO:0000256" key="7">
    <source>
        <dbReference type="ARBA" id="ARBA00023242"/>
    </source>
</evidence>
<evidence type="ECO:0000256" key="8">
    <source>
        <dbReference type="PROSITE-ProRule" id="PRU00042"/>
    </source>
</evidence>
<keyword evidence="4" id="KW-0862">Zinc</keyword>
<feature type="region of interest" description="Disordered" evidence="9">
    <location>
        <begin position="1"/>
        <end position="90"/>
    </location>
</feature>
<evidence type="ECO:0000256" key="1">
    <source>
        <dbReference type="ARBA" id="ARBA00004123"/>
    </source>
</evidence>
<keyword evidence="7" id="KW-0539">Nucleus</keyword>
<comment type="subcellular location">
    <subcellularLocation>
        <location evidence="1">Nucleus</location>
    </subcellularLocation>
</comment>
<keyword evidence="3 8" id="KW-0863">Zinc-finger</keyword>
<feature type="compositionally biased region" description="Low complexity" evidence="9">
    <location>
        <begin position="527"/>
        <end position="537"/>
    </location>
</feature>
<feature type="compositionally biased region" description="Polar residues" evidence="9">
    <location>
        <begin position="313"/>
        <end position="331"/>
    </location>
</feature>
<keyword evidence="6" id="KW-0804">Transcription</keyword>
<feature type="compositionally biased region" description="Polar residues" evidence="9">
    <location>
        <begin position="170"/>
        <end position="186"/>
    </location>
</feature>
<feature type="region of interest" description="Disordered" evidence="9">
    <location>
        <begin position="475"/>
        <end position="549"/>
    </location>
</feature>
<dbReference type="EMBL" id="ML996691">
    <property type="protein sequence ID" value="KAF2402576.1"/>
    <property type="molecule type" value="Genomic_DNA"/>
</dbReference>
<dbReference type="Gene3D" id="3.30.160.60">
    <property type="entry name" value="Classic Zinc Finger"/>
    <property type="match status" value="3"/>
</dbReference>
<evidence type="ECO:0000256" key="5">
    <source>
        <dbReference type="ARBA" id="ARBA00023015"/>
    </source>
</evidence>
<dbReference type="Proteomes" id="UP000799640">
    <property type="component" value="Unassembled WGS sequence"/>
</dbReference>
<dbReference type="InterPro" id="IPR051061">
    <property type="entry name" value="Zinc_finger_trans_reg"/>
</dbReference>
<dbReference type="GO" id="GO:0008270">
    <property type="term" value="F:zinc ion binding"/>
    <property type="evidence" value="ECO:0007669"/>
    <property type="project" value="UniProtKB-KW"/>
</dbReference>
<gene>
    <name evidence="11" type="ORF">EJ06DRAFT_555187</name>
</gene>
<feature type="domain" description="C2H2-type" evidence="10">
    <location>
        <begin position="428"/>
        <end position="455"/>
    </location>
</feature>
<evidence type="ECO:0000256" key="2">
    <source>
        <dbReference type="ARBA" id="ARBA00022723"/>
    </source>
</evidence>
<evidence type="ECO:0000256" key="6">
    <source>
        <dbReference type="ARBA" id="ARBA00023163"/>
    </source>
</evidence>
<dbReference type="OrthoDB" id="8117402at2759"/>
<name>A0A6G1I374_9PEZI</name>
<keyword evidence="5" id="KW-0805">Transcription regulation</keyword>
<dbReference type="GO" id="GO:0006357">
    <property type="term" value="P:regulation of transcription by RNA polymerase II"/>
    <property type="evidence" value="ECO:0007669"/>
    <property type="project" value="TreeGrafter"/>
</dbReference>
<dbReference type="FunFam" id="3.30.160.60:FF:002343">
    <property type="entry name" value="Zinc finger protein 33A"/>
    <property type="match status" value="1"/>
</dbReference>
<dbReference type="PROSITE" id="PS00028">
    <property type="entry name" value="ZINC_FINGER_C2H2_1"/>
    <property type="match status" value="1"/>
</dbReference>
<evidence type="ECO:0000313" key="12">
    <source>
        <dbReference type="Proteomes" id="UP000799640"/>
    </source>
</evidence>
<sequence>MLSTATSSIEQRRKAHRRQNSTPQLEAPNVRPVPALQRTAGSVSPRRNAHRRGLSLDQHTGFRRPDPLAPTLGPITQDDSTHPLQVAQQHRLATPGHEFQHHQHNHQFQHEIQQSQFDPRLDHDQHRHQHMHEQSSPTLSVQTSHLQPAMQAFPGPFDFKEEDFLPSPTTPRASRLTASPQLSQGPQFAPPPPNHLSGRCEEALQKLKESIDSVYGPGNNVFINILPTPVATPQKRPSASQPPKLDVAPIPLDFPDSLSLEPPGSTAFDFDETPSLSHYSPTAMSPQHSQHSHHSAHQHPSPYLSPHAHPISSFDSYDQQPTPHLSFSSAPHLSSQTTLADVEDLFSDGLSPSLSPRPISIADLSLDAAYEATLADTGVAPEEVAALISHDVSSNTFTCLFPTCNKRGFQRRENVRSHVQTHLGDRQFKCPHCGKTFVRPHDLKRHAKIHSGQKPYRCPCGQDFVRQDALTRHRQRGSCVGAFPGARENKPTARRGRPRKKRPDMDSRVDKAARARARDAEARFRGESSGSSGEDSPSPGPEDGGLDFGALDTARLVDLDAAGGSVTSEHFSFDNTSPLDYSSPFDPDATDLIFQLSQAAAAGGAPTPPESPPAEGGAVGGTEGGMDALGLVVGGDDVFLGAEGDLLREGGFWGM</sequence>
<feature type="compositionally biased region" description="Basic and acidic residues" evidence="9">
    <location>
        <begin position="503"/>
        <end position="526"/>
    </location>
</feature>